<keyword evidence="2" id="KW-0805">Transcription regulation</keyword>
<dbReference type="CDD" id="cd00266">
    <property type="entry name" value="MADS_SRF_like"/>
    <property type="match status" value="1"/>
</dbReference>
<evidence type="ECO:0000256" key="5">
    <source>
        <dbReference type="ARBA" id="ARBA00023242"/>
    </source>
</evidence>
<dbReference type="FunFam" id="3.40.1810.10:FF:000018">
    <property type="entry name" value="agamous-like MADS-box protein AGL80"/>
    <property type="match status" value="1"/>
</dbReference>
<feature type="coiled-coil region" evidence="6">
    <location>
        <begin position="87"/>
        <end position="114"/>
    </location>
</feature>
<dbReference type="Proteomes" id="UP000516437">
    <property type="component" value="Chromosome 1"/>
</dbReference>
<dbReference type="GO" id="GO:0000987">
    <property type="term" value="F:cis-regulatory region sequence-specific DNA binding"/>
    <property type="evidence" value="ECO:0007669"/>
    <property type="project" value="InterPro"/>
</dbReference>
<dbReference type="GO" id="GO:0045944">
    <property type="term" value="P:positive regulation of transcription by RNA polymerase II"/>
    <property type="evidence" value="ECO:0007669"/>
    <property type="project" value="InterPro"/>
</dbReference>
<dbReference type="GO" id="GO:0005634">
    <property type="term" value="C:nucleus"/>
    <property type="evidence" value="ECO:0007669"/>
    <property type="project" value="UniProtKB-SubCell"/>
</dbReference>
<dbReference type="Gene3D" id="3.40.1810.10">
    <property type="entry name" value="Transcription factor, MADS-box"/>
    <property type="match status" value="1"/>
</dbReference>
<name>A0A6A1WIU8_9ROSI</name>
<evidence type="ECO:0000256" key="2">
    <source>
        <dbReference type="ARBA" id="ARBA00023015"/>
    </source>
</evidence>
<keyword evidence="9" id="KW-1185">Reference proteome</keyword>
<dbReference type="GO" id="GO:0000981">
    <property type="term" value="F:DNA-binding transcription factor activity, RNA polymerase II-specific"/>
    <property type="evidence" value="ECO:0007669"/>
    <property type="project" value="InterPro"/>
</dbReference>
<keyword evidence="4" id="KW-0804">Transcription</keyword>
<comment type="caution">
    <text evidence="8">The sequence shown here is derived from an EMBL/GenBank/DDBJ whole genome shotgun (WGS) entry which is preliminary data.</text>
</comment>
<dbReference type="SUPFAM" id="SSF55455">
    <property type="entry name" value="SRF-like"/>
    <property type="match status" value="1"/>
</dbReference>
<comment type="subcellular location">
    <subcellularLocation>
        <location evidence="1">Nucleus</location>
    </subcellularLocation>
</comment>
<dbReference type="PRINTS" id="PR00404">
    <property type="entry name" value="MADSDOMAIN"/>
</dbReference>
<evidence type="ECO:0000256" key="6">
    <source>
        <dbReference type="SAM" id="Coils"/>
    </source>
</evidence>
<dbReference type="SMART" id="SM00432">
    <property type="entry name" value="MADS"/>
    <property type="match status" value="1"/>
</dbReference>
<evidence type="ECO:0000313" key="9">
    <source>
        <dbReference type="Proteomes" id="UP000516437"/>
    </source>
</evidence>
<proteinExistence type="predicted"/>
<keyword evidence="6" id="KW-0175">Coiled coil</keyword>
<evidence type="ECO:0000256" key="3">
    <source>
        <dbReference type="ARBA" id="ARBA00023125"/>
    </source>
</evidence>
<keyword evidence="3" id="KW-0238">DNA-binding</keyword>
<evidence type="ECO:0000313" key="8">
    <source>
        <dbReference type="EMBL" id="KAB1225064.1"/>
    </source>
</evidence>
<dbReference type="GO" id="GO:0046983">
    <property type="term" value="F:protein dimerization activity"/>
    <property type="evidence" value="ECO:0007669"/>
    <property type="project" value="InterPro"/>
</dbReference>
<dbReference type="InterPro" id="IPR033897">
    <property type="entry name" value="SRF-like_MADS-box"/>
</dbReference>
<dbReference type="PROSITE" id="PS50066">
    <property type="entry name" value="MADS_BOX_2"/>
    <property type="match status" value="1"/>
</dbReference>
<dbReference type="PANTHER" id="PTHR48019">
    <property type="entry name" value="SERUM RESPONSE FACTOR HOMOLOG"/>
    <property type="match status" value="1"/>
</dbReference>
<dbReference type="InterPro" id="IPR036879">
    <property type="entry name" value="TF_MADSbox_sf"/>
</dbReference>
<evidence type="ECO:0000259" key="7">
    <source>
        <dbReference type="PROSITE" id="PS50066"/>
    </source>
</evidence>
<evidence type="ECO:0000256" key="4">
    <source>
        <dbReference type="ARBA" id="ARBA00023163"/>
    </source>
</evidence>
<gene>
    <name evidence="8" type="ORF">CJ030_MR1G027586</name>
</gene>
<organism evidence="8 9">
    <name type="scientific">Morella rubra</name>
    <name type="common">Chinese bayberry</name>
    <dbReference type="NCBI Taxonomy" id="262757"/>
    <lineage>
        <taxon>Eukaryota</taxon>
        <taxon>Viridiplantae</taxon>
        <taxon>Streptophyta</taxon>
        <taxon>Embryophyta</taxon>
        <taxon>Tracheophyta</taxon>
        <taxon>Spermatophyta</taxon>
        <taxon>Magnoliopsida</taxon>
        <taxon>eudicotyledons</taxon>
        <taxon>Gunneridae</taxon>
        <taxon>Pentapetalae</taxon>
        <taxon>rosids</taxon>
        <taxon>fabids</taxon>
        <taxon>Fagales</taxon>
        <taxon>Myricaceae</taxon>
        <taxon>Morella</taxon>
    </lineage>
</organism>
<dbReference type="AlphaFoldDB" id="A0A6A1WIU8"/>
<feature type="domain" description="MADS-box" evidence="7">
    <location>
        <begin position="1"/>
        <end position="49"/>
    </location>
</feature>
<keyword evidence="5" id="KW-0539">Nucleus</keyword>
<reference evidence="8 9" key="1">
    <citation type="journal article" date="2019" name="Plant Biotechnol. J.">
        <title>The red bayberry genome and genetic basis of sex determination.</title>
        <authorList>
            <person name="Jia H.M."/>
            <person name="Jia H.J."/>
            <person name="Cai Q.L."/>
            <person name="Wang Y."/>
            <person name="Zhao H.B."/>
            <person name="Yang W.F."/>
            <person name="Wang G.Y."/>
            <person name="Li Y.H."/>
            <person name="Zhan D.L."/>
            <person name="Shen Y.T."/>
            <person name="Niu Q.F."/>
            <person name="Chang L."/>
            <person name="Qiu J."/>
            <person name="Zhao L."/>
            <person name="Xie H.B."/>
            <person name="Fu W.Y."/>
            <person name="Jin J."/>
            <person name="Li X.W."/>
            <person name="Jiao Y."/>
            <person name="Zhou C.C."/>
            <person name="Tu T."/>
            <person name="Chai C.Y."/>
            <person name="Gao J.L."/>
            <person name="Fan L.J."/>
            <person name="van de Weg E."/>
            <person name="Wang J.Y."/>
            <person name="Gao Z.S."/>
        </authorList>
    </citation>
    <scope>NUCLEOTIDE SEQUENCE [LARGE SCALE GENOMIC DNA]</scope>
    <source>
        <tissue evidence="8">Leaves</tissue>
    </source>
</reference>
<evidence type="ECO:0000256" key="1">
    <source>
        <dbReference type="ARBA" id="ARBA00004123"/>
    </source>
</evidence>
<protein>
    <submittedName>
        <fullName evidence="8">Agamous-like MADS-box protein AGL80</fullName>
    </submittedName>
</protein>
<accession>A0A6A1WIU8</accession>
<sequence>MTRKKVKLAYITNDSARKATFKKRKKGLMKKLSELSTLCGIQMCAIIYSPYDTQPEVWPSPLGVQRVIATLKKLPEAEQSKKMVNQESFLRNRITKAEEQLRKQQRENRERKMTQVMYRSLVGEGLQNLSVVDLNELGWLIDSNIREIEEAIKSFRDKMPPPQVVKVTTSSYANHSEKNVTSAKNPFGMAVDGTKIQQGSVELMKPNEIVGFGSNVDIETQNYQWLMELLKQNENLSFGKNEDLLPYPFNSNSNLWPSFPFP</sequence>
<dbReference type="Pfam" id="PF00319">
    <property type="entry name" value="SRF-TF"/>
    <property type="match status" value="1"/>
</dbReference>
<dbReference type="InterPro" id="IPR050142">
    <property type="entry name" value="MADS-box/MEF2_TF"/>
</dbReference>
<dbReference type="OrthoDB" id="779403at2759"/>
<dbReference type="InterPro" id="IPR002100">
    <property type="entry name" value="TF_MADSbox"/>
</dbReference>
<dbReference type="EMBL" id="RXIC02000019">
    <property type="protein sequence ID" value="KAB1225064.1"/>
    <property type="molecule type" value="Genomic_DNA"/>
</dbReference>